<dbReference type="Gene3D" id="1.10.287.950">
    <property type="entry name" value="Methyl-accepting chemotaxis protein"/>
    <property type="match status" value="1"/>
</dbReference>
<feature type="domain" description="HAMP" evidence="12">
    <location>
        <begin position="225"/>
        <end position="279"/>
    </location>
</feature>
<dbReference type="KEGG" id="hmr:Hipma_0907"/>
<dbReference type="Gene3D" id="3.30.450.20">
    <property type="entry name" value="PAS domain"/>
    <property type="match status" value="1"/>
</dbReference>
<reference evidence="13 14" key="1">
    <citation type="journal article" date="2011" name="Stand. Genomic Sci.">
        <title>Complete genome sequence of the thermophilic sulfur-reducer Hippea maritima type strain (MH(2)).</title>
        <authorList>
            <person name="Huntemann M."/>
            <person name="Lu M."/>
            <person name="Nolan M."/>
            <person name="Lapidus A."/>
            <person name="Lucas S."/>
            <person name="Hammon N."/>
            <person name="Deshpande S."/>
            <person name="Cheng J.F."/>
            <person name="Tapia R."/>
            <person name="Han C."/>
            <person name="Goodwin L."/>
            <person name="Pitluck S."/>
            <person name="Liolios K."/>
            <person name="Pagani I."/>
            <person name="Ivanova N."/>
            <person name="Ovchinikova G."/>
            <person name="Pati A."/>
            <person name="Chen A."/>
            <person name="Palaniappan K."/>
            <person name="Land M."/>
            <person name="Hauser L."/>
            <person name="Jeffries C.D."/>
            <person name="Detter J.C."/>
            <person name="Brambilla E.M."/>
            <person name="Rohde M."/>
            <person name="Spring S."/>
            <person name="Goker M."/>
            <person name="Woyke T."/>
            <person name="Bristow J."/>
            <person name="Eisen J.A."/>
            <person name="Markowitz V."/>
            <person name="Hugenholtz P."/>
            <person name="Kyrpides N.C."/>
            <person name="Klenk H.P."/>
            <person name="Mavromatis K."/>
        </authorList>
    </citation>
    <scope>NUCLEOTIDE SEQUENCE [LARGE SCALE GENOMIC DNA]</scope>
    <source>
        <strain evidence="14">ATCC 700847 / DSM 10411 / MH2</strain>
    </source>
</reference>
<feature type="domain" description="Methyl-accepting transducer" evidence="11">
    <location>
        <begin position="284"/>
        <end position="541"/>
    </location>
</feature>
<evidence type="ECO:0000259" key="12">
    <source>
        <dbReference type="PROSITE" id="PS50885"/>
    </source>
</evidence>
<organism evidence="13 14">
    <name type="scientific">Hippea maritima (strain ATCC 700847 / DSM 10411 / MH2)</name>
    <dbReference type="NCBI Taxonomy" id="760142"/>
    <lineage>
        <taxon>Bacteria</taxon>
        <taxon>Pseudomonadati</taxon>
        <taxon>Campylobacterota</taxon>
        <taxon>Desulfurellia</taxon>
        <taxon>Desulfurellales</taxon>
        <taxon>Hippeaceae</taxon>
        <taxon>Hippea</taxon>
    </lineage>
</organism>
<evidence type="ECO:0000256" key="4">
    <source>
        <dbReference type="ARBA" id="ARBA00022989"/>
    </source>
</evidence>
<dbReference type="RefSeq" id="WP_013681918.1">
    <property type="nucleotide sequence ID" value="NC_015318.1"/>
</dbReference>
<dbReference type="PANTHER" id="PTHR32089:SF112">
    <property type="entry name" value="LYSOZYME-LIKE PROTEIN-RELATED"/>
    <property type="match status" value="1"/>
</dbReference>
<dbReference type="Proteomes" id="UP000008139">
    <property type="component" value="Chromosome"/>
</dbReference>
<accession>F2LVU3</accession>
<dbReference type="PROSITE" id="PS50111">
    <property type="entry name" value="CHEMOTAXIS_TRANSDUC_2"/>
    <property type="match status" value="1"/>
</dbReference>
<evidence type="ECO:0000313" key="14">
    <source>
        <dbReference type="Proteomes" id="UP000008139"/>
    </source>
</evidence>
<dbReference type="GO" id="GO:0006935">
    <property type="term" value="P:chemotaxis"/>
    <property type="evidence" value="ECO:0007669"/>
    <property type="project" value="UniProtKB-ARBA"/>
</dbReference>
<evidence type="ECO:0000259" key="11">
    <source>
        <dbReference type="PROSITE" id="PS50111"/>
    </source>
</evidence>
<dbReference type="STRING" id="760142.Hipma_0907"/>
<comment type="similarity">
    <text evidence="7">Belongs to the methyl-accepting chemotaxis (MCP) protein family.</text>
</comment>
<dbReference type="OrthoDB" id="9787709at2"/>
<protein>
    <submittedName>
        <fullName evidence="13">Methyl-accepting chemotaxis sensory transducer with Cache sensor</fullName>
    </submittedName>
</protein>
<gene>
    <name evidence="13" type="ordered locus">Hipma_0907</name>
</gene>
<evidence type="ECO:0000256" key="3">
    <source>
        <dbReference type="ARBA" id="ARBA00022692"/>
    </source>
</evidence>
<dbReference type="GO" id="GO:0005886">
    <property type="term" value="C:plasma membrane"/>
    <property type="evidence" value="ECO:0007669"/>
    <property type="project" value="UniProtKB-SubCell"/>
</dbReference>
<keyword evidence="6 8" id="KW-0807">Transducer</keyword>
<dbReference type="CDD" id="cd06225">
    <property type="entry name" value="HAMP"/>
    <property type="match status" value="1"/>
</dbReference>
<dbReference type="SMART" id="SM00304">
    <property type="entry name" value="HAMP"/>
    <property type="match status" value="1"/>
</dbReference>
<keyword evidence="2" id="KW-1003">Cell membrane</keyword>
<dbReference type="EMBL" id="CP002606">
    <property type="protein sequence ID" value="AEA33877.1"/>
    <property type="molecule type" value="Genomic_DNA"/>
</dbReference>
<evidence type="ECO:0000256" key="9">
    <source>
        <dbReference type="SAM" id="Coils"/>
    </source>
</evidence>
<evidence type="ECO:0000313" key="13">
    <source>
        <dbReference type="EMBL" id="AEA33877.1"/>
    </source>
</evidence>
<evidence type="ECO:0000256" key="7">
    <source>
        <dbReference type="ARBA" id="ARBA00029447"/>
    </source>
</evidence>
<evidence type="ECO:0000256" key="2">
    <source>
        <dbReference type="ARBA" id="ARBA00022475"/>
    </source>
</evidence>
<reference evidence="14" key="2">
    <citation type="submission" date="2011-03" db="EMBL/GenBank/DDBJ databases">
        <title>The complete genome of Hippea maritima DSM 10411.</title>
        <authorList>
            <consortium name="US DOE Joint Genome Institute (JGI-PGF)"/>
            <person name="Lucas S."/>
            <person name="Copeland A."/>
            <person name="Lapidus A."/>
            <person name="Bruce D."/>
            <person name="Goodwin L."/>
            <person name="Pitluck S."/>
            <person name="Peters L."/>
            <person name="Kyrpides N."/>
            <person name="Mavromatis K."/>
            <person name="Pagani I."/>
            <person name="Ivanova N."/>
            <person name="Mikhailova N."/>
            <person name="Lu M."/>
            <person name="Detter J.C."/>
            <person name="Tapia R."/>
            <person name="Han C."/>
            <person name="Land M."/>
            <person name="Hauser L."/>
            <person name="Markowitz V."/>
            <person name="Cheng J.-F."/>
            <person name="Hugenholtz P."/>
            <person name="Woyke T."/>
            <person name="Wu D."/>
            <person name="Spring S."/>
            <person name="Schroeder M."/>
            <person name="Brambilla E."/>
            <person name="Klenk H.-P."/>
            <person name="Eisen J.A."/>
        </authorList>
    </citation>
    <scope>NUCLEOTIDE SEQUENCE [LARGE SCALE GENOMIC DNA]</scope>
    <source>
        <strain evidence="14">ATCC 700847 / DSM 10411 / MH2</strain>
    </source>
</reference>
<keyword evidence="3 10" id="KW-0812">Transmembrane</keyword>
<dbReference type="Pfam" id="PF08269">
    <property type="entry name" value="dCache_2"/>
    <property type="match status" value="1"/>
</dbReference>
<dbReference type="Pfam" id="PF00672">
    <property type="entry name" value="HAMP"/>
    <property type="match status" value="1"/>
</dbReference>
<dbReference type="FunFam" id="1.10.287.950:FF:000001">
    <property type="entry name" value="Methyl-accepting chemotaxis sensory transducer"/>
    <property type="match status" value="1"/>
</dbReference>
<feature type="transmembrane region" description="Helical" evidence="10">
    <location>
        <begin position="7"/>
        <end position="28"/>
    </location>
</feature>
<dbReference type="AlphaFoldDB" id="F2LVU3"/>
<dbReference type="PANTHER" id="PTHR32089">
    <property type="entry name" value="METHYL-ACCEPTING CHEMOTAXIS PROTEIN MCPB"/>
    <property type="match status" value="1"/>
</dbReference>
<dbReference type="InterPro" id="IPR003660">
    <property type="entry name" value="HAMP_dom"/>
</dbReference>
<dbReference type="InterPro" id="IPR004089">
    <property type="entry name" value="MCPsignal_dom"/>
</dbReference>
<dbReference type="SUPFAM" id="SSF58104">
    <property type="entry name" value="Methyl-accepting chemotaxis protein (MCP) signaling domain"/>
    <property type="match status" value="1"/>
</dbReference>
<dbReference type="HOGENOM" id="CLU_000445_107_21_7"/>
<keyword evidence="9" id="KW-0175">Coiled coil</keyword>
<dbReference type="Pfam" id="PF00015">
    <property type="entry name" value="MCPsignal"/>
    <property type="match status" value="1"/>
</dbReference>
<evidence type="ECO:0000256" key="1">
    <source>
        <dbReference type="ARBA" id="ARBA00004651"/>
    </source>
</evidence>
<keyword evidence="5 10" id="KW-0472">Membrane</keyword>
<proteinExistence type="inferred from homology"/>
<keyword evidence="4 10" id="KW-1133">Transmembrane helix</keyword>
<evidence type="ECO:0000256" key="8">
    <source>
        <dbReference type="PROSITE-ProRule" id="PRU00284"/>
    </source>
</evidence>
<dbReference type="eggNOG" id="COG0840">
    <property type="taxonomic scope" value="Bacteria"/>
</dbReference>
<feature type="coiled-coil region" evidence="9">
    <location>
        <begin position="519"/>
        <end position="553"/>
    </location>
</feature>
<dbReference type="SMART" id="SM00283">
    <property type="entry name" value="MA"/>
    <property type="match status" value="1"/>
</dbReference>
<feature type="coiled-coil region" evidence="9">
    <location>
        <begin position="306"/>
        <end position="379"/>
    </location>
</feature>
<feature type="transmembrane region" description="Helical" evidence="10">
    <location>
        <begin position="162"/>
        <end position="180"/>
    </location>
</feature>
<dbReference type="InterPro" id="IPR004010">
    <property type="entry name" value="Double_Cache_2"/>
</dbReference>
<sequence length="556" mass="62391">MSFKSKLIAYGVGSVLMFLIIFGIYAVWWNVHQINDRYHKMYELLLRVKKEKVKTLVKTISSKYAKEIQNGKDPKDVELEIYDDLNKIRYDNGNYLFVINRKGLMVLDPPKPQLNGSNVYNLKDKKGEYLFKKMIEISKTKGEGFVHYWWVKPGGGIAPKMTFIYTIPKINLIIGSGIYLDDVLKEALAYKKKVQKEVMSSVVAASGVAFVALLIVIFSGIALANTLVRPINLMAKELEDLETGEGDLTKRVKVETHDEFENLANKLNNFLDSIHQLVKDVRLSAEDVMKNSETTASSAIEMASTVEETTRNLEEMTQAVNDMSEAVHNVAQSTEGINMQAETVSQINQQMLKDIEERVKRMNENAKLARKAMEQINTVGESSKQIGQIVNVINEIADQTNLLALNAAIEAARAGEAGRGFAVVADEVRKLAEKTQRATEEIRDMIIRMQKDAQTSIEMTKKAEEGILNEREKALEDENNIKAMVEQISKTVEEINATSAATEELSSTVAEINVQAQEIRQAAKDNSTVAEQIANLSEQLKSSSERLTDLVRRFKV</sequence>
<evidence type="ECO:0000256" key="6">
    <source>
        <dbReference type="ARBA" id="ARBA00023224"/>
    </source>
</evidence>
<evidence type="ECO:0000256" key="10">
    <source>
        <dbReference type="SAM" id="Phobius"/>
    </source>
</evidence>
<keyword evidence="14" id="KW-1185">Reference proteome</keyword>
<dbReference type="InterPro" id="IPR033480">
    <property type="entry name" value="sCache_2"/>
</dbReference>
<feature type="transmembrane region" description="Helical" evidence="10">
    <location>
        <begin position="201"/>
        <end position="224"/>
    </location>
</feature>
<dbReference type="InParanoid" id="F2LVU3"/>
<dbReference type="CDD" id="cd11386">
    <property type="entry name" value="MCP_signal"/>
    <property type="match status" value="1"/>
</dbReference>
<comment type="subcellular location">
    <subcellularLocation>
        <location evidence="1">Cell membrane</location>
        <topology evidence="1">Multi-pass membrane protein</topology>
    </subcellularLocation>
</comment>
<dbReference type="PROSITE" id="PS50885">
    <property type="entry name" value="HAMP"/>
    <property type="match status" value="1"/>
</dbReference>
<dbReference type="SMART" id="SM01049">
    <property type="entry name" value="Cache_2"/>
    <property type="match status" value="1"/>
</dbReference>
<evidence type="ECO:0000256" key="5">
    <source>
        <dbReference type="ARBA" id="ARBA00023136"/>
    </source>
</evidence>
<dbReference type="GO" id="GO:0007165">
    <property type="term" value="P:signal transduction"/>
    <property type="evidence" value="ECO:0007669"/>
    <property type="project" value="UniProtKB-KW"/>
</dbReference>
<name>F2LVU3_HIPMA</name>